<dbReference type="Gene3D" id="3.40.50.150">
    <property type="entry name" value="Vaccinia Virus protein VP39"/>
    <property type="match status" value="1"/>
</dbReference>
<dbReference type="GO" id="GO:0005634">
    <property type="term" value="C:nucleus"/>
    <property type="evidence" value="ECO:0007669"/>
    <property type="project" value="TreeGrafter"/>
</dbReference>
<sequence length="112" mass="12527">MDCVNGGPSGDLEERSSSEMTSKDYYFDSYAHFGIHEVIYAMFLYFPQEMLKDETRTLTYRNALIHNKHLVKDKVVLDVGCGTGILCLFAIKAGARHAIGVSLTPTLNYSLD</sequence>
<reference evidence="2" key="1">
    <citation type="journal article" date="2011" name="Genome Biol.">
        <title>The draft genome of the carcinogenic human liver fluke Clonorchis sinensis.</title>
        <authorList>
            <person name="Wang X."/>
            <person name="Chen W."/>
            <person name="Huang Y."/>
            <person name="Sun J."/>
            <person name="Men J."/>
            <person name="Liu H."/>
            <person name="Luo F."/>
            <person name="Guo L."/>
            <person name="Lv X."/>
            <person name="Deng C."/>
            <person name="Zhou C."/>
            <person name="Fan Y."/>
            <person name="Li X."/>
            <person name="Huang L."/>
            <person name="Hu Y."/>
            <person name="Liang C."/>
            <person name="Hu X."/>
            <person name="Xu J."/>
            <person name="Yu X."/>
        </authorList>
    </citation>
    <scope>NUCLEOTIDE SEQUENCE [LARGE SCALE GENOMIC DNA]</scope>
    <source>
        <strain evidence="2">Henan</strain>
    </source>
</reference>
<evidence type="ECO:0000256" key="1">
    <source>
        <dbReference type="ARBA" id="ARBA00022691"/>
    </source>
</evidence>
<dbReference type="Proteomes" id="UP000008909">
    <property type="component" value="Unassembled WGS sequence"/>
</dbReference>
<dbReference type="AlphaFoldDB" id="G7YCI1"/>
<reference key="2">
    <citation type="submission" date="2011-10" db="EMBL/GenBank/DDBJ databases">
        <title>The genome and transcriptome sequence of Clonorchis sinensis provide insights into the carcinogenic liver fluke.</title>
        <authorList>
            <person name="Wang X."/>
            <person name="Huang Y."/>
            <person name="Chen W."/>
            <person name="Liu H."/>
            <person name="Guo L."/>
            <person name="Chen Y."/>
            <person name="Luo F."/>
            <person name="Zhou W."/>
            <person name="Sun J."/>
            <person name="Mao Q."/>
            <person name="Liang P."/>
            <person name="Zhou C."/>
            <person name="Tian Y."/>
            <person name="Men J."/>
            <person name="Lv X."/>
            <person name="Huang L."/>
            <person name="Zhou J."/>
            <person name="Hu Y."/>
            <person name="Li R."/>
            <person name="Zhang F."/>
            <person name="Lei H."/>
            <person name="Li X."/>
            <person name="Hu X."/>
            <person name="Liang C."/>
            <person name="Xu J."/>
            <person name="Wu Z."/>
            <person name="Yu X."/>
        </authorList>
    </citation>
    <scope>NUCLEOTIDE SEQUENCE</scope>
    <source>
        <strain>Henan</strain>
    </source>
</reference>
<dbReference type="EMBL" id="DF143067">
    <property type="protein sequence ID" value="GAA50665.1"/>
    <property type="molecule type" value="Genomic_DNA"/>
</dbReference>
<proteinExistence type="predicted"/>
<dbReference type="GO" id="GO:0032259">
    <property type="term" value="P:methylation"/>
    <property type="evidence" value="ECO:0007669"/>
    <property type="project" value="UniProtKB-KW"/>
</dbReference>
<dbReference type="InterPro" id="IPR029063">
    <property type="entry name" value="SAM-dependent_MTases_sf"/>
</dbReference>
<keyword evidence="3" id="KW-1185">Reference proteome</keyword>
<dbReference type="SUPFAM" id="SSF53335">
    <property type="entry name" value="S-adenosyl-L-methionine-dependent methyltransferases"/>
    <property type="match status" value="1"/>
</dbReference>
<dbReference type="InterPro" id="IPR025799">
    <property type="entry name" value="Arg_MeTrfase"/>
</dbReference>
<keyword evidence="2" id="KW-0489">Methyltransferase</keyword>
<evidence type="ECO:0000313" key="3">
    <source>
        <dbReference type="Proteomes" id="UP000008909"/>
    </source>
</evidence>
<dbReference type="PANTHER" id="PTHR11006:SF124">
    <property type="entry name" value="ARGININE METHYLTRANSFERASE 1-RELATED"/>
    <property type="match status" value="1"/>
</dbReference>
<dbReference type="GO" id="GO:0035242">
    <property type="term" value="F:protein-arginine omega-N asymmetric methyltransferase activity"/>
    <property type="evidence" value="ECO:0007669"/>
    <property type="project" value="TreeGrafter"/>
</dbReference>
<dbReference type="GO" id="GO:0035241">
    <property type="term" value="F:protein-arginine omega-N monomethyltransferase activity"/>
    <property type="evidence" value="ECO:0007669"/>
    <property type="project" value="TreeGrafter"/>
</dbReference>
<accession>G7YCI1</accession>
<gene>
    <name evidence="2" type="ORF">CLF_104882</name>
</gene>
<protein>
    <submittedName>
        <fullName evidence="2">Protein arginine N-methyltransferase 1</fullName>
    </submittedName>
</protein>
<keyword evidence="1" id="KW-0949">S-adenosyl-L-methionine</keyword>
<organism evidence="2 3">
    <name type="scientific">Clonorchis sinensis</name>
    <name type="common">Chinese liver fluke</name>
    <dbReference type="NCBI Taxonomy" id="79923"/>
    <lineage>
        <taxon>Eukaryota</taxon>
        <taxon>Metazoa</taxon>
        <taxon>Spiralia</taxon>
        <taxon>Lophotrochozoa</taxon>
        <taxon>Platyhelminthes</taxon>
        <taxon>Trematoda</taxon>
        <taxon>Digenea</taxon>
        <taxon>Opisthorchiida</taxon>
        <taxon>Opisthorchiata</taxon>
        <taxon>Opisthorchiidae</taxon>
        <taxon>Clonorchis</taxon>
    </lineage>
</organism>
<dbReference type="Pfam" id="PF06325">
    <property type="entry name" value="PrmA"/>
    <property type="match status" value="1"/>
</dbReference>
<dbReference type="GO" id="GO:0042054">
    <property type="term" value="F:histone methyltransferase activity"/>
    <property type="evidence" value="ECO:0007669"/>
    <property type="project" value="TreeGrafter"/>
</dbReference>
<name>G7YCI1_CLOSI</name>
<dbReference type="CDD" id="cd02440">
    <property type="entry name" value="AdoMet_MTases"/>
    <property type="match status" value="1"/>
</dbReference>
<evidence type="ECO:0000313" key="2">
    <source>
        <dbReference type="EMBL" id="GAA50665.1"/>
    </source>
</evidence>
<dbReference type="PANTHER" id="PTHR11006">
    <property type="entry name" value="PROTEIN ARGININE N-METHYLTRANSFERASE"/>
    <property type="match status" value="1"/>
</dbReference>
<keyword evidence="2" id="KW-0808">Transferase</keyword>